<feature type="region of interest" description="Disordered" evidence="1">
    <location>
        <begin position="34"/>
        <end position="59"/>
    </location>
</feature>
<evidence type="ECO:0000313" key="2">
    <source>
        <dbReference type="EMBL" id="TRO77509.1"/>
    </source>
</evidence>
<evidence type="ECO:0000256" key="1">
    <source>
        <dbReference type="SAM" id="MobiDB-lite"/>
    </source>
</evidence>
<sequence>MLQKIFSPVLETRCGDVEEHQPMRIRERNRIGLHRESEGSIVPFEGTGQQNPARGKGPCFVHATKERRMWGLQPC</sequence>
<dbReference type="OrthoDB" id="9982213at2"/>
<keyword evidence="3" id="KW-1185">Reference proteome</keyword>
<evidence type="ECO:0000313" key="3">
    <source>
        <dbReference type="Proteomes" id="UP000317155"/>
    </source>
</evidence>
<protein>
    <submittedName>
        <fullName evidence="2">Uncharacterized protein</fullName>
    </submittedName>
</protein>
<organism evidence="2 3">
    <name type="scientific">Trichloromonas acetexigens</name>
    <dbReference type="NCBI Taxonomy" id="38815"/>
    <lineage>
        <taxon>Bacteria</taxon>
        <taxon>Pseudomonadati</taxon>
        <taxon>Thermodesulfobacteriota</taxon>
        <taxon>Desulfuromonadia</taxon>
        <taxon>Desulfuromonadales</taxon>
        <taxon>Trichloromonadaceae</taxon>
        <taxon>Trichloromonas</taxon>
    </lineage>
</organism>
<name>A0A550J2P5_9BACT</name>
<dbReference type="AlphaFoldDB" id="A0A550J2P5"/>
<gene>
    <name evidence="2" type="ORF">FL622_17200</name>
</gene>
<dbReference type="EMBL" id="VJVV01000031">
    <property type="protein sequence ID" value="TRO77509.1"/>
    <property type="molecule type" value="Genomic_DNA"/>
</dbReference>
<comment type="caution">
    <text evidence="2">The sequence shown here is derived from an EMBL/GenBank/DDBJ whole genome shotgun (WGS) entry which is preliminary data.</text>
</comment>
<proteinExistence type="predicted"/>
<dbReference type="Proteomes" id="UP000317155">
    <property type="component" value="Unassembled WGS sequence"/>
</dbReference>
<accession>A0A550J2P5</accession>
<reference evidence="2 3" key="1">
    <citation type="submission" date="2019-07" db="EMBL/GenBank/DDBJ databases">
        <title>Insights of Desulfuromonas acetexigens electromicrobiology.</title>
        <authorList>
            <person name="Katuri K."/>
            <person name="Sapireddy V."/>
            <person name="Shaw D.R."/>
            <person name="Saikaly P."/>
        </authorList>
    </citation>
    <scope>NUCLEOTIDE SEQUENCE [LARGE SCALE GENOMIC DNA]</scope>
    <source>
        <strain evidence="2 3">2873</strain>
    </source>
</reference>